<name>A0A2I7K4X3_9RHOB</name>
<evidence type="ECO:0000313" key="2">
    <source>
        <dbReference type="Proteomes" id="UP000236447"/>
    </source>
</evidence>
<dbReference type="EMBL" id="CP010725">
    <property type="protein sequence ID" value="AUQ97659.1"/>
    <property type="molecule type" value="Genomic_DNA"/>
</dbReference>
<evidence type="ECO:0000313" key="1">
    <source>
        <dbReference type="EMBL" id="AUQ97659.1"/>
    </source>
</evidence>
<proteinExistence type="predicted"/>
<dbReference type="AlphaFoldDB" id="A0A2I7K4X3"/>
<sequence>MAEISNPRYSRPIDVHRWSDHPEVKALVEEIWQDYLPWQITGKQGEKRPGPQPKT</sequence>
<gene>
    <name evidence="1" type="ORF">PhaeoP88_00255</name>
</gene>
<protein>
    <submittedName>
        <fullName evidence="1">Uncharacterized protein</fullName>
    </submittedName>
</protein>
<accession>A0A2I7K4X3</accession>
<organism evidence="1 2">
    <name type="scientific">Phaeobacter inhibens</name>
    <dbReference type="NCBI Taxonomy" id="221822"/>
    <lineage>
        <taxon>Bacteria</taxon>
        <taxon>Pseudomonadati</taxon>
        <taxon>Pseudomonadota</taxon>
        <taxon>Alphaproteobacteria</taxon>
        <taxon>Rhodobacterales</taxon>
        <taxon>Roseobacteraceae</taxon>
        <taxon>Phaeobacter</taxon>
    </lineage>
</organism>
<reference evidence="1 2" key="2">
    <citation type="journal article" date="2017" name="Genome Biol. Evol.">
        <title>Trajectories and Drivers of Genome Evolution in Surface-Associated Marine Phaeobacter.</title>
        <authorList>
            <person name="Freese H.M."/>
            <person name="Sikorski J."/>
            <person name="Bunk B."/>
            <person name="Scheuner C."/>
            <person name="Meier-Kolthoff J.P."/>
            <person name="Sproer C."/>
            <person name="Gram L."/>
            <person name="Overmann J."/>
        </authorList>
    </citation>
    <scope>NUCLEOTIDE SEQUENCE [LARGE SCALE GENOMIC DNA]</scope>
    <source>
        <strain evidence="1 2">P88</strain>
    </source>
</reference>
<dbReference type="Proteomes" id="UP000236447">
    <property type="component" value="Chromosome"/>
</dbReference>
<reference evidence="1 2" key="1">
    <citation type="journal article" date="2017" name="Front. Microbiol.">
        <title>Phaeobacter piscinae sp. nov., a species of the Roseobacter group and potential aquaculture probiont.</title>
        <authorList>
            <person name="Sonnenschein E.C."/>
            <person name="Phippen C.B.W."/>
            <person name="Nielsen K.F."/>
            <person name="Mateiu R.V."/>
            <person name="Melchiorsen J."/>
            <person name="Gram L."/>
            <person name="Overmann J."/>
            <person name="Freese H.M."/>
        </authorList>
    </citation>
    <scope>NUCLEOTIDE SEQUENCE [LARGE SCALE GENOMIC DNA]</scope>
    <source>
        <strain evidence="1 2">P88</strain>
    </source>
</reference>